<organism evidence="1 2">
    <name type="scientific">Eretmocerus hayati</name>
    <dbReference type="NCBI Taxonomy" id="131215"/>
    <lineage>
        <taxon>Eukaryota</taxon>
        <taxon>Metazoa</taxon>
        <taxon>Ecdysozoa</taxon>
        <taxon>Arthropoda</taxon>
        <taxon>Hexapoda</taxon>
        <taxon>Insecta</taxon>
        <taxon>Pterygota</taxon>
        <taxon>Neoptera</taxon>
        <taxon>Endopterygota</taxon>
        <taxon>Hymenoptera</taxon>
        <taxon>Apocrita</taxon>
        <taxon>Proctotrupomorpha</taxon>
        <taxon>Chalcidoidea</taxon>
        <taxon>Aphelinidae</taxon>
        <taxon>Aphelininae</taxon>
        <taxon>Eretmocerus</taxon>
    </lineage>
</organism>
<accession>A0ACC2P2C9</accession>
<protein>
    <submittedName>
        <fullName evidence="1">Uncharacterized protein</fullName>
    </submittedName>
</protein>
<proteinExistence type="predicted"/>
<evidence type="ECO:0000313" key="1">
    <source>
        <dbReference type="EMBL" id="KAJ8677522.1"/>
    </source>
</evidence>
<gene>
    <name evidence="1" type="ORF">QAD02_013309</name>
</gene>
<evidence type="ECO:0000313" key="2">
    <source>
        <dbReference type="Proteomes" id="UP001239111"/>
    </source>
</evidence>
<keyword evidence="2" id="KW-1185">Reference proteome</keyword>
<dbReference type="EMBL" id="CM056742">
    <property type="protein sequence ID" value="KAJ8677522.1"/>
    <property type="molecule type" value="Genomic_DNA"/>
</dbReference>
<dbReference type="Proteomes" id="UP001239111">
    <property type="component" value="Chromosome 2"/>
</dbReference>
<name>A0ACC2P2C9_9HYME</name>
<comment type="caution">
    <text evidence="1">The sequence shown here is derived from an EMBL/GenBank/DDBJ whole genome shotgun (WGS) entry which is preliminary data.</text>
</comment>
<reference evidence="1" key="1">
    <citation type="submission" date="2023-04" db="EMBL/GenBank/DDBJ databases">
        <title>A chromosome-level genome assembly of the parasitoid wasp Eretmocerus hayati.</title>
        <authorList>
            <person name="Zhong Y."/>
            <person name="Liu S."/>
            <person name="Liu Y."/>
        </authorList>
    </citation>
    <scope>NUCLEOTIDE SEQUENCE</scope>
    <source>
        <strain evidence="1">ZJU_SS_LIU_2023</strain>
    </source>
</reference>
<sequence length="367" mass="42191">MDFEQNYESEIDPALLMLMLMKFTLFLYNNAGVSRKFIDMIIKSFNSSICYLFIPYLKQQIQADLRDEVDPDTSGKVLLILDNNGSPFSSLLTENQRFAMYKERSVYQNPQDSRVGEKEVKIGLLERVRKTVYGIHISLPETLKVYLQILGIFKSMIEYQQNLLKESNTFSNIIQGRLWLEKFLPLLKHKIVFPLIVFFDDCELRNPLGSHSDLEPYRVEYGDRACFGPLLRDLKYLSEVGISITIDGVVKQVHFECVLFVGDNLGLNQCCGFVSNFLTDYSSRICQATADQMERLVTESSSLLRNAKNYVEDKMNGTGGVIQECLFNQLPRFHITENRSLDLMHDLFEGVVPSLIGKVLTVFIFKK</sequence>